<sequence length="83" mass="10309">MINIQHNKIIFPKSQNIKEIEHRQLWMKLIDINKRYCIFDKNEEDIIFEENSNEENIYEMLDMKTRELKARGIWQMKRILLKN</sequence>
<accession>A0AA47EHS0</accession>
<protein>
    <submittedName>
        <fullName evidence="1">Uncharacterized protein</fullName>
    </submittedName>
</protein>
<dbReference type="EMBL" id="CP086239">
    <property type="protein sequence ID" value="WAG58893.1"/>
    <property type="molecule type" value="Genomic_DNA"/>
</dbReference>
<proteinExistence type="predicted"/>
<dbReference type="RefSeq" id="WP_216124921.1">
    <property type="nucleotide sequence ID" value="NZ_JAHLDP010000019.1"/>
</dbReference>
<reference evidence="1" key="1">
    <citation type="submission" date="2021-11" db="EMBL/GenBank/DDBJ databases">
        <title>Clostridia strains as spoilage organisms.</title>
        <authorList>
            <person name="Wambui J."/>
            <person name="Stevens M.J.A."/>
            <person name="Stephan R."/>
        </authorList>
    </citation>
    <scope>NUCLEOTIDE SEQUENCE</scope>
    <source>
        <strain evidence="1">CF009</strain>
    </source>
</reference>
<gene>
    <name evidence="1" type="ORF">LL038_14690</name>
</gene>
<dbReference type="Proteomes" id="UP001164733">
    <property type="component" value="Chromosome"/>
</dbReference>
<evidence type="ECO:0000313" key="2">
    <source>
        <dbReference type="Proteomes" id="UP001164733"/>
    </source>
</evidence>
<name>A0AA47EHS0_9CLOT</name>
<evidence type="ECO:0000313" key="1">
    <source>
        <dbReference type="EMBL" id="WAG58893.1"/>
    </source>
</evidence>
<organism evidence="1 2">
    <name type="scientific">Clostridium estertheticum</name>
    <dbReference type="NCBI Taxonomy" id="238834"/>
    <lineage>
        <taxon>Bacteria</taxon>
        <taxon>Bacillati</taxon>
        <taxon>Bacillota</taxon>
        <taxon>Clostridia</taxon>
        <taxon>Eubacteriales</taxon>
        <taxon>Clostridiaceae</taxon>
        <taxon>Clostridium</taxon>
    </lineage>
</organism>
<dbReference type="AlphaFoldDB" id="A0AA47EHS0"/>